<evidence type="ECO:0000313" key="10">
    <source>
        <dbReference type="Proteomes" id="UP000801492"/>
    </source>
</evidence>
<dbReference type="SUPFAM" id="SSF103481">
    <property type="entry name" value="Multidrug resistance efflux transporter EmrE"/>
    <property type="match status" value="2"/>
</dbReference>
<feature type="signal peptide" evidence="8">
    <location>
        <begin position="1"/>
        <end position="18"/>
    </location>
</feature>
<comment type="similarity">
    <text evidence="2">Belongs to the SLC35F solute transporter family.</text>
</comment>
<evidence type="ECO:0000256" key="7">
    <source>
        <dbReference type="SAM" id="Phobius"/>
    </source>
</evidence>
<proteinExistence type="inferred from homology"/>
<dbReference type="Proteomes" id="UP000801492">
    <property type="component" value="Unassembled WGS sequence"/>
</dbReference>
<dbReference type="GO" id="GO:0016020">
    <property type="term" value="C:membrane"/>
    <property type="evidence" value="ECO:0007669"/>
    <property type="project" value="UniProtKB-SubCell"/>
</dbReference>
<dbReference type="InterPro" id="IPR037185">
    <property type="entry name" value="EmrE-like"/>
</dbReference>
<dbReference type="PANTHER" id="PTHR13146">
    <property type="match status" value="1"/>
</dbReference>
<evidence type="ECO:0000256" key="5">
    <source>
        <dbReference type="ARBA" id="ARBA00022989"/>
    </source>
</evidence>
<accession>A0A8K0D236</accession>
<keyword evidence="8" id="KW-0732">Signal</keyword>
<evidence type="ECO:0000256" key="4">
    <source>
        <dbReference type="ARBA" id="ARBA00022692"/>
    </source>
</evidence>
<feature type="transmembrane region" description="Helical" evidence="7">
    <location>
        <begin position="153"/>
        <end position="171"/>
    </location>
</feature>
<evidence type="ECO:0000256" key="8">
    <source>
        <dbReference type="SAM" id="SignalP"/>
    </source>
</evidence>
<feature type="transmembrane region" description="Helical" evidence="7">
    <location>
        <begin position="270"/>
        <end position="289"/>
    </location>
</feature>
<comment type="subcellular location">
    <subcellularLocation>
        <location evidence="1">Membrane</location>
        <topology evidence="1">Multi-pass membrane protein</topology>
    </subcellularLocation>
</comment>
<feature type="transmembrane region" description="Helical" evidence="7">
    <location>
        <begin position="124"/>
        <end position="141"/>
    </location>
</feature>
<dbReference type="PANTHER" id="PTHR13146:SF0">
    <property type="entry name" value="SOLUTE CARRIER FAMILY 35 MEMBER F6"/>
    <property type="match status" value="1"/>
</dbReference>
<dbReference type="OrthoDB" id="29773at2759"/>
<dbReference type="InterPro" id="IPR009262">
    <property type="entry name" value="SLC35_F1/F2/F6"/>
</dbReference>
<feature type="transmembrane region" description="Helical" evidence="7">
    <location>
        <begin position="325"/>
        <end position="353"/>
    </location>
</feature>
<dbReference type="InterPro" id="IPR012404">
    <property type="entry name" value="UCP036436"/>
</dbReference>
<evidence type="ECO:0000256" key="2">
    <source>
        <dbReference type="ARBA" id="ARBA00007863"/>
    </source>
</evidence>
<reference evidence="9" key="1">
    <citation type="submission" date="2019-08" db="EMBL/GenBank/DDBJ databases">
        <title>The genome of the North American firefly Photinus pyralis.</title>
        <authorList>
            <consortium name="Photinus pyralis genome working group"/>
            <person name="Fallon T.R."/>
            <person name="Sander Lower S.E."/>
            <person name="Weng J.-K."/>
        </authorList>
    </citation>
    <scope>NUCLEOTIDE SEQUENCE</scope>
    <source>
        <strain evidence="9">TRF0915ILg1</strain>
        <tissue evidence="9">Whole body</tissue>
    </source>
</reference>
<feature type="transmembrane region" description="Helical" evidence="7">
    <location>
        <begin position="183"/>
        <end position="203"/>
    </location>
</feature>
<feature type="transmembrane region" description="Helical" evidence="7">
    <location>
        <begin position="46"/>
        <end position="68"/>
    </location>
</feature>
<keyword evidence="10" id="KW-1185">Reference proteome</keyword>
<evidence type="ECO:0000256" key="3">
    <source>
        <dbReference type="ARBA" id="ARBA00022448"/>
    </source>
</evidence>
<keyword evidence="3" id="KW-0813">Transport</keyword>
<dbReference type="PIRSF" id="PIRSF036436">
    <property type="entry name" value="UCP036436"/>
    <property type="match status" value="1"/>
</dbReference>
<evidence type="ECO:0008006" key="11">
    <source>
        <dbReference type="Google" id="ProtNLM"/>
    </source>
</evidence>
<feature type="transmembrane region" description="Helical" evidence="7">
    <location>
        <begin position="301"/>
        <end position="319"/>
    </location>
</feature>
<protein>
    <recommendedName>
        <fullName evidence="11">Solute carrier family 35 member F6</fullName>
    </recommendedName>
</protein>
<keyword evidence="4 7" id="KW-0812">Transmembrane</keyword>
<feature type="transmembrane region" description="Helical" evidence="7">
    <location>
        <begin position="223"/>
        <end position="240"/>
    </location>
</feature>
<name>A0A8K0D236_IGNLU</name>
<evidence type="ECO:0000313" key="9">
    <source>
        <dbReference type="EMBL" id="KAF2897995.1"/>
    </source>
</evidence>
<gene>
    <name evidence="9" type="ORF">ILUMI_08179</name>
</gene>
<feature type="chain" id="PRO_5035432216" description="Solute carrier family 35 member F6" evidence="8">
    <location>
        <begin position="19"/>
        <end position="383"/>
    </location>
</feature>
<comment type="caution">
    <text evidence="9">The sequence shown here is derived from an EMBL/GenBank/DDBJ whole genome shotgun (WGS) entry which is preliminary data.</text>
</comment>
<keyword evidence="5 7" id="KW-1133">Transmembrane helix</keyword>
<evidence type="ECO:0000256" key="1">
    <source>
        <dbReference type="ARBA" id="ARBA00004141"/>
    </source>
</evidence>
<dbReference type="GO" id="GO:0022857">
    <property type="term" value="F:transmembrane transporter activity"/>
    <property type="evidence" value="ECO:0007669"/>
    <property type="project" value="InterPro"/>
</dbReference>
<organism evidence="9 10">
    <name type="scientific">Ignelater luminosus</name>
    <name type="common">Cucubano</name>
    <name type="synonym">Pyrophorus luminosus</name>
    <dbReference type="NCBI Taxonomy" id="2038154"/>
    <lineage>
        <taxon>Eukaryota</taxon>
        <taxon>Metazoa</taxon>
        <taxon>Ecdysozoa</taxon>
        <taxon>Arthropoda</taxon>
        <taxon>Hexapoda</taxon>
        <taxon>Insecta</taxon>
        <taxon>Pterygota</taxon>
        <taxon>Neoptera</taxon>
        <taxon>Endopterygota</taxon>
        <taxon>Coleoptera</taxon>
        <taxon>Polyphaga</taxon>
        <taxon>Elateriformia</taxon>
        <taxon>Elateroidea</taxon>
        <taxon>Elateridae</taxon>
        <taxon>Agrypninae</taxon>
        <taxon>Pyrophorini</taxon>
        <taxon>Ignelater</taxon>
    </lineage>
</organism>
<dbReference type="AlphaFoldDB" id="A0A8K0D236"/>
<evidence type="ECO:0000256" key="6">
    <source>
        <dbReference type="ARBA" id="ARBA00023136"/>
    </source>
</evidence>
<sequence length="383" mass="42750">MAWTRYQLSLALLMVVTGSINTLSTKWADSLDSKSRDGTIRKFDHPFFQASCMFLGECLCFIMFKLLYKIFSRRADGSEDVHELTKGNRNFSPFKLLIPAMCDMTATSLMYIGLNLTYASSFQMFRGAVIVFVGLLSVGFLERVLKKREWSGIVFVIIGLAVVGAADFIAKDTNTGNHGRNDIITGDLLIVIAQIITATQMVIEEKYVAGLDIPPLQAVGWEGIFGFAVLSTLQIPFYFIKVGPPFSSNDRGVLEDALDAFVQMGNNVELIFAILGTIISIAFFNFAGISVTKELSATTRMVLDSVRTIVIWIVSLLFMGQKFHWLQLLGFIALLFGMCLYNNITLTTCFIRIRNAITKLRYRNLTEEVVENRAADQAYDSNA</sequence>
<dbReference type="EMBL" id="VTPC01003807">
    <property type="protein sequence ID" value="KAF2897995.1"/>
    <property type="molecule type" value="Genomic_DNA"/>
</dbReference>
<feature type="transmembrane region" description="Helical" evidence="7">
    <location>
        <begin position="96"/>
        <end position="118"/>
    </location>
</feature>
<keyword evidence="6 7" id="KW-0472">Membrane</keyword>
<dbReference type="Pfam" id="PF06027">
    <property type="entry name" value="SLC35F"/>
    <property type="match status" value="1"/>
</dbReference>